<reference evidence="1 2" key="1">
    <citation type="submission" date="2020-08" db="EMBL/GenBank/DDBJ databases">
        <title>Cohnella phylogeny.</title>
        <authorList>
            <person name="Dunlap C."/>
        </authorList>
    </citation>
    <scope>NUCLEOTIDE SEQUENCE [LARGE SCALE GENOMIC DNA]</scope>
    <source>
        <strain evidence="1 2">DSM 25241</strain>
    </source>
</reference>
<gene>
    <name evidence="1" type="ORF">H7B67_01240</name>
</gene>
<dbReference type="CDD" id="cd19958">
    <property type="entry name" value="pyocin_knob"/>
    <property type="match status" value="1"/>
</dbReference>
<name>A0A841SPL1_9BACL</name>
<dbReference type="AlphaFoldDB" id="A0A841SPL1"/>
<evidence type="ECO:0000313" key="1">
    <source>
        <dbReference type="EMBL" id="MBB6632749.1"/>
    </source>
</evidence>
<proteinExistence type="predicted"/>
<organism evidence="1 2">
    <name type="scientific">Cohnella thailandensis</name>
    <dbReference type="NCBI Taxonomy" id="557557"/>
    <lineage>
        <taxon>Bacteria</taxon>
        <taxon>Bacillati</taxon>
        <taxon>Bacillota</taxon>
        <taxon>Bacilli</taxon>
        <taxon>Bacillales</taxon>
        <taxon>Paenibacillaceae</taxon>
        <taxon>Cohnella</taxon>
    </lineage>
</organism>
<keyword evidence="2" id="KW-1185">Reference proteome</keyword>
<dbReference type="EMBL" id="JACJVQ010000002">
    <property type="protein sequence ID" value="MBB6632749.1"/>
    <property type="molecule type" value="Genomic_DNA"/>
</dbReference>
<dbReference type="Proteomes" id="UP000535838">
    <property type="component" value="Unassembled WGS sequence"/>
</dbReference>
<accession>A0A841SPL1</accession>
<evidence type="ECO:0000313" key="2">
    <source>
        <dbReference type="Proteomes" id="UP000535838"/>
    </source>
</evidence>
<evidence type="ECO:0008006" key="3">
    <source>
        <dbReference type="Google" id="ProtNLM"/>
    </source>
</evidence>
<comment type="caution">
    <text evidence="1">The sequence shown here is derived from an EMBL/GenBank/DDBJ whole genome shotgun (WGS) entry which is preliminary data.</text>
</comment>
<protein>
    <recommendedName>
        <fullName evidence="3">Minor tail protein</fullName>
    </recommendedName>
</protein>
<sequence>MAKTNWTMSDTVLPSDMNSMGEEINDSMTVLAAATSAATASTVMQRDTSGRAKVAAPAAADDIARKDTVDALLESPSFTGVATSPAFQLGSTAISKQVGLFSTLASTSNQKIDLYFTGAFYGYFDIEITGAWNGINNNGLLRKRFALVVQPTSTISNQVSRYEEVIGGIGNTVAISDVTWDSTNSRWRIQIVIRQSSSFAEQFAVMLTAFTQGGNNSQWINNIAGMKLGTVYTTDTTSFPLATVQIKAPTTVMSEMTMSTQLRMASIADTASQWSRAIYFDATNSSGTKTTNNYLQADSSNDLRYAKAGGTPNLVWTAGNDGSGSGLDADKLDGYDVGTTASTVANTIPVRDSTGEIMAQSYSTLNPDNVAASARLSWQGNTPRIRIGGSGTGTTSGFEIQGLSDAKLFRVDNVGQVTNYAPSGTAPFVVTSSAKNVNFQADTVDGLHDTDIMTITGQSSTPVDLNTIVKAGSYRLGNNHTNAPSGYAYGNLLVVRGGGDTITQILTTYNTNITYVRSGNPTNVGGTGTYSAWAKIWTDANAGPGSGLDADSVDSYHAADMVIPIQTTAGTSTAYTATFTPAFAKVNGRTVRIQVHTDSGSSPTLNANATGAAPIKKANGTAATLKSGGIYTLTYSTAAGAFILQGEGGEYGTAAAAQVLTGYTIGTDNGLVNGSMPNRGAVSITPGTTAQTIASGYHNGSGTVAGDANLIPANIVAGKSIFGVAGSAIVGRPVATGTAISENTSATSKHVVVTGIPFVPKIIIVEAPGGGSLVQRMVYYADTGDGRLNTVQYEYRDVSYGEAGFTVTSNGFDAFMYNIAPAAPCPWIAIG</sequence>
<dbReference type="RefSeq" id="WP_185117982.1">
    <property type="nucleotide sequence ID" value="NZ_JACJVQ010000002.1"/>
</dbReference>